<protein>
    <recommendedName>
        <fullName evidence="3">Secreted protein</fullName>
    </recommendedName>
</protein>
<evidence type="ECO:0000313" key="1">
    <source>
        <dbReference type="EMBL" id="KAJ1143428.1"/>
    </source>
</evidence>
<comment type="caution">
    <text evidence="1">The sequence shown here is derived from an EMBL/GenBank/DDBJ whole genome shotgun (WGS) entry which is preliminary data.</text>
</comment>
<gene>
    <name evidence="1" type="ORF">NDU88_009737</name>
</gene>
<reference evidence="1" key="1">
    <citation type="journal article" date="2022" name="bioRxiv">
        <title>Sequencing and chromosome-scale assembly of the giantPleurodeles waltlgenome.</title>
        <authorList>
            <person name="Brown T."/>
            <person name="Elewa A."/>
            <person name="Iarovenko S."/>
            <person name="Subramanian E."/>
            <person name="Araus A.J."/>
            <person name="Petzold A."/>
            <person name="Susuki M."/>
            <person name="Suzuki K.-i.T."/>
            <person name="Hayashi T."/>
            <person name="Toyoda A."/>
            <person name="Oliveira C."/>
            <person name="Osipova E."/>
            <person name="Leigh N.D."/>
            <person name="Simon A."/>
            <person name="Yun M.H."/>
        </authorList>
    </citation>
    <scope>NUCLEOTIDE SEQUENCE</scope>
    <source>
        <strain evidence="1">20211129_DDA</strain>
        <tissue evidence="1">Liver</tissue>
    </source>
</reference>
<proteinExistence type="predicted"/>
<evidence type="ECO:0008006" key="3">
    <source>
        <dbReference type="Google" id="ProtNLM"/>
    </source>
</evidence>
<dbReference type="AlphaFoldDB" id="A0AAV7QYD3"/>
<evidence type="ECO:0000313" key="2">
    <source>
        <dbReference type="Proteomes" id="UP001066276"/>
    </source>
</evidence>
<name>A0AAV7QYD3_PLEWA</name>
<dbReference type="EMBL" id="JANPWB010000010">
    <property type="protein sequence ID" value="KAJ1143428.1"/>
    <property type="molecule type" value="Genomic_DNA"/>
</dbReference>
<dbReference type="Proteomes" id="UP001066276">
    <property type="component" value="Chromosome 6"/>
</dbReference>
<organism evidence="1 2">
    <name type="scientific">Pleurodeles waltl</name>
    <name type="common">Iberian ribbed newt</name>
    <dbReference type="NCBI Taxonomy" id="8319"/>
    <lineage>
        <taxon>Eukaryota</taxon>
        <taxon>Metazoa</taxon>
        <taxon>Chordata</taxon>
        <taxon>Craniata</taxon>
        <taxon>Vertebrata</taxon>
        <taxon>Euteleostomi</taxon>
        <taxon>Amphibia</taxon>
        <taxon>Batrachia</taxon>
        <taxon>Caudata</taxon>
        <taxon>Salamandroidea</taxon>
        <taxon>Salamandridae</taxon>
        <taxon>Pleurodelinae</taxon>
        <taxon>Pleurodeles</taxon>
    </lineage>
</organism>
<keyword evidence="2" id="KW-1185">Reference proteome</keyword>
<accession>A0AAV7QYD3</accession>
<sequence>MDWPVGTAALVWAAPFHLYSLPFPLPAISLPPSTTRAPCNLNRQRTRKERTREGSRLLRCCVDVDLFFSSN</sequence>